<reference evidence="1 2" key="1">
    <citation type="journal article" date="2015" name="Nature">
        <title>rRNA introns, odd ribosomes, and small enigmatic genomes across a large radiation of phyla.</title>
        <authorList>
            <person name="Brown C.T."/>
            <person name="Hug L.A."/>
            <person name="Thomas B.C."/>
            <person name="Sharon I."/>
            <person name="Castelle C.J."/>
            <person name="Singh A."/>
            <person name="Wilkins M.J."/>
            <person name="Williams K.H."/>
            <person name="Banfield J.F."/>
        </authorList>
    </citation>
    <scope>NUCLEOTIDE SEQUENCE [LARGE SCALE GENOMIC DNA]</scope>
</reference>
<sequence length="286" mass="32041">MKTIVTHLNPDQDAVFSVWLIKRFFPGWADADVKFVPAGETLNHLPPDENPDIIHVDTGLGKFDHHHTGDKAVCAASLVLQYIKQHRFIRRNSVDEQALDRIIAIVLEVDHAQERSWPDPTHDRYEFFLESILDGLKSLPAKEKGDAKSQAVISFGLTAFDGIYAIIKEKVAAESIIKTGVKFQSPWGQGIGLVTGNDTAHRLAERQGYATVAVKDPQKGNVRIYAHPQSKEADLTFAHREVARLDPNSDWFLHASKKMLLNGSRANPKMRPTKLTLEEIIKILSK</sequence>
<dbReference type="SUPFAM" id="SSF64182">
    <property type="entry name" value="DHH phosphoesterases"/>
    <property type="match status" value="1"/>
</dbReference>
<accession>A0A0G1QD94</accession>
<dbReference type="AlphaFoldDB" id="A0A0G1QD94"/>
<protein>
    <submittedName>
        <fullName evidence="1">Uncharacterized protein</fullName>
    </submittedName>
</protein>
<evidence type="ECO:0000313" key="2">
    <source>
        <dbReference type="Proteomes" id="UP000033999"/>
    </source>
</evidence>
<dbReference type="Proteomes" id="UP000033999">
    <property type="component" value="Unassembled WGS sequence"/>
</dbReference>
<dbReference type="EMBL" id="LCKX01000028">
    <property type="protein sequence ID" value="KKU06595.1"/>
    <property type="molecule type" value="Genomic_DNA"/>
</dbReference>
<gene>
    <name evidence="1" type="ORF">UX10_C0028G0023</name>
</gene>
<proteinExistence type="predicted"/>
<evidence type="ECO:0000313" key="1">
    <source>
        <dbReference type="EMBL" id="KKU06595.1"/>
    </source>
</evidence>
<organism evidence="1 2">
    <name type="scientific">Candidatus Magasanikbacteria bacterium GW2011_GWA2_45_39</name>
    <dbReference type="NCBI Taxonomy" id="1619041"/>
    <lineage>
        <taxon>Bacteria</taxon>
        <taxon>Candidatus Magasanikiibacteriota</taxon>
    </lineage>
</organism>
<dbReference type="InterPro" id="IPR038763">
    <property type="entry name" value="DHH_sf"/>
</dbReference>
<name>A0A0G1QD94_9BACT</name>
<comment type="caution">
    <text evidence="1">The sequence shown here is derived from an EMBL/GenBank/DDBJ whole genome shotgun (WGS) entry which is preliminary data.</text>
</comment>